<comment type="caution">
    <text evidence="1">The sequence shown here is derived from an EMBL/GenBank/DDBJ whole genome shotgun (WGS) entry which is preliminary data.</text>
</comment>
<keyword evidence="2" id="KW-1185">Reference proteome</keyword>
<reference evidence="2" key="1">
    <citation type="journal article" date="2022" name="Mol. Ecol. Resour.">
        <title>The genomes of chicory, endive, great burdock and yacon provide insights into Asteraceae palaeo-polyploidization history and plant inulin production.</title>
        <authorList>
            <person name="Fan W."/>
            <person name="Wang S."/>
            <person name="Wang H."/>
            <person name="Wang A."/>
            <person name="Jiang F."/>
            <person name="Liu H."/>
            <person name="Zhao H."/>
            <person name="Xu D."/>
            <person name="Zhang Y."/>
        </authorList>
    </citation>
    <scope>NUCLEOTIDE SEQUENCE [LARGE SCALE GENOMIC DNA]</scope>
    <source>
        <strain evidence="2">cv. Niubang</strain>
    </source>
</reference>
<reference evidence="1 2" key="2">
    <citation type="journal article" date="2022" name="Mol. Ecol. Resour.">
        <title>The genomes of chicory, endive, great burdock and yacon provide insights into Asteraceae paleo-polyploidization history and plant inulin production.</title>
        <authorList>
            <person name="Fan W."/>
            <person name="Wang S."/>
            <person name="Wang H."/>
            <person name="Wang A."/>
            <person name="Jiang F."/>
            <person name="Liu H."/>
            <person name="Zhao H."/>
            <person name="Xu D."/>
            <person name="Zhang Y."/>
        </authorList>
    </citation>
    <scope>NUCLEOTIDE SEQUENCE [LARGE SCALE GENOMIC DNA]</scope>
    <source>
        <strain evidence="2">cv. Niubang</strain>
    </source>
</reference>
<sequence>MVVEVDTNSVVESEEAQEVASCWGVFRMGYPLALVSDGDVVGATPEQIVVVFEGKSPDVLHHQVRTCEYFLMKLCSHQLLQSIIVILSLVSPVFADLNSDKLALLAFADAVPHGSKLNWSNATRICSSWIGIVCASDGTGVSGVRLPAVGLTGPIPSNTLGKLKKLEVLSLRLNHLNGNLPSDILTLPSLHHLFLQQNNFTGNIPASFPHNMSVLDLSFNSFSGNIPETIQNLTQLTRLNLQNNSLSGSIPNITFSRLKYLNISYNHLNGSIPSSFQTFPNSSFIGNSFLCGLPLNPCSPILPPPPPPPTPPPRPSPPAPSVAPQQRSSKKLPLWAIIAIAVGGGVAFILLVIILFFCCLKKKRRNRSSVRKGKSSSIGGRGEEPREEFGGEVQEPENSKMVFFEGCSYNFDLEDLLRASAEVLGKGSFGTAYKATLEESVTVVVKRLKDVVVGKKEFEQQMEMIGRVEPHPNVVPLRAYYYSKDEKLLVYDYISRGSLLTLLHGNRGAGRAPVDWETRVKIALGAARGIAHIHASGGPKFVHGNIKSSNVLINQDGEGCISDIGLAPLVNFPPITSRYTVGYRAPEVLDNRKHSHKSDIYSFGVLLLEMLTGKQPLQSPGREDMVDLPKWVQSVVREEWTAEVFDIELMKFQNIEEEMVQMLQIGMACVVLAADMRPTIDEVVKMIEEIRLSDSENRRSSDEIKPKDANVQTP</sequence>
<protein>
    <submittedName>
        <fullName evidence="1">Uncharacterized protein</fullName>
    </submittedName>
</protein>
<dbReference type="EMBL" id="CM042063">
    <property type="protein sequence ID" value="KAI3667837.1"/>
    <property type="molecule type" value="Genomic_DNA"/>
</dbReference>
<evidence type="ECO:0000313" key="1">
    <source>
        <dbReference type="EMBL" id="KAI3667837.1"/>
    </source>
</evidence>
<accession>A0ACB8XK56</accession>
<proteinExistence type="predicted"/>
<name>A0ACB8XK56_ARCLA</name>
<organism evidence="1 2">
    <name type="scientific">Arctium lappa</name>
    <name type="common">Greater burdock</name>
    <name type="synonym">Lappa major</name>
    <dbReference type="NCBI Taxonomy" id="4217"/>
    <lineage>
        <taxon>Eukaryota</taxon>
        <taxon>Viridiplantae</taxon>
        <taxon>Streptophyta</taxon>
        <taxon>Embryophyta</taxon>
        <taxon>Tracheophyta</taxon>
        <taxon>Spermatophyta</taxon>
        <taxon>Magnoliopsida</taxon>
        <taxon>eudicotyledons</taxon>
        <taxon>Gunneridae</taxon>
        <taxon>Pentapetalae</taxon>
        <taxon>asterids</taxon>
        <taxon>campanulids</taxon>
        <taxon>Asterales</taxon>
        <taxon>Asteraceae</taxon>
        <taxon>Carduoideae</taxon>
        <taxon>Cardueae</taxon>
        <taxon>Arctiinae</taxon>
        <taxon>Arctium</taxon>
    </lineage>
</organism>
<evidence type="ECO:0000313" key="2">
    <source>
        <dbReference type="Proteomes" id="UP001055879"/>
    </source>
</evidence>
<gene>
    <name evidence="1" type="ORF">L6452_42907</name>
</gene>
<dbReference type="Proteomes" id="UP001055879">
    <property type="component" value="Linkage Group LG17"/>
</dbReference>